<keyword evidence="2" id="KW-1185">Reference proteome</keyword>
<reference evidence="1 2" key="2">
    <citation type="journal article" date="2010" name="Stand. Genomic Sci.">
        <title>Complete genome sequence of Syntrophothermus lipocalidus type strain (TGB-C1).</title>
        <authorList>
            <person name="Djao O.D."/>
            <person name="Zhang X."/>
            <person name="Lucas S."/>
            <person name="Lapidus A."/>
            <person name="Del Rio T.G."/>
            <person name="Nolan M."/>
            <person name="Tice H."/>
            <person name="Cheng J.F."/>
            <person name="Han C."/>
            <person name="Tapia R."/>
            <person name="Goodwin L."/>
            <person name="Pitluck S."/>
            <person name="Liolios K."/>
            <person name="Ivanova N."/>
            <person name="Mavromatis K."/>
            <person name="Mikhailova N."/>
            <person name="Ovchinnikova G."/>
            <person name="Pati A."/>
            <person name="Brambilla E."/>
            <person name="Chen A."/>
            <person name="Palaniappan K."/>
            <person name="Land M."/>
            <person name="Hauser L."/>
            <person name="Chang Y.J."/>
            <person name="Jeffries C.D."/>
            <person name="Rohde M."/>
            <person name="Sikorski J."/>
            <person name="Spring S."/>
            <person name="Goker M."/>
            <person name="Detter J.C."/>
            <person name="Woyke T."/>
            <person name="Bristow J."/>
            <person name="Eisen J.A."/>
            <person name="Markowitz V."/>
            <person name="Hugenholtz P."/>
            <person name="Kyrpides N.C."/>
            <person name="Klenk H.P."/>
        </authorList>
    </citation>
    <scope>NUCLEOTIDE SEQUENCE [LARGE SCALE GENOMIC DNA]</scope>
    <source>
        <strain evidence="2">DSM 12680 / TGB-C1</strain>
    </source>
</reference>
<evidence type="ECO:0000313" key="1">
    <source>
        <dbReference type="EMBL" id="ADI02786.1"/>
    </source>
</evidence>
<organism evidence="1 2">
    <name type="scientific">Syntrophothermus lipocalidus (strain DSM 12680 / TGB-C1)</name>
    <dbReference type="NCBI Taxonomy" id="643648"/>
    <lineage>
        <taxon>Bacteria</taxon>
        <taxon>Bacillati</taxon>
        <taxon>Bacillota</taxon>
        <taxon>Clostridia</taxon>
        <taxon>Eubacteriales</taxon>
        <taxon>Syntrophomonadaceae</taxon>
        <taxon>Syntrophothermus</taxon>
    </lineage>
</organism>
<name>D7CQ08_SYNLT</name>
<sequence length="62" mass="6946">MPFPPKEPSRARCRAGQHATIFVSRSFRDFVASEAKKRGLSASAFIRLAVAKLVEAEKEELR</sequence>
<gene>
    <name evidence="1" type="ordered locus">Slip_2039</name>
</gene>
<accession>D7CQ08</accession>
<dbReference type="Proteomes" id="UP000000378">
    <property type="component" value="Chromosome"/>
</dbReference>
<dbReference type="KEGG" id="slp:Slip_2039"/>
<evidence type="ECO:0000313" key="2">
    <source>
        <dbReference type="Proteomes" id="UP000000378"/>
    </source>
</evidence>
<protein>
    <submittedName>
        <fullName evidence="1">Uncharacterized protein</fullName>
    </submittedName>
</protein>
<dbReference type="AlphaFoldDB" id="D7CQ08"/>
<proteinExistence type="predicted"/>
<dbReference type="HOGENOM" id="CLU_2902700_0_0_9"/>
<dbReference type="RefSeq" id="WP_013176188.1">
    <property type="nucleotide sequence ID" value="NC_014220.1"/>
</dbReference>
<dbReference type="STRING" id="643648.Slip_2039"/>
<dbReference type="EMBL" id="CP002048">
    <property type="protein sequence ID" value="ADI02786.1"/>
    <property type="molecule type" value="Genomic_DNA"/>
</dbReference>
<reference evidence="2" key="1">
    <citation type="journal article" date="2010" name="Stand. Genomic Sci.">
        <title>Complete genome sequence of Syntrophothermus lipocalidus type strain (TGB-C1T).</title>
        <authorList>
            <consortium name="US DOE Joint Genome Institute (JGI-PGF)"/>
            <person name="Djao O."/>
            <person name="Zhang X."/>
            <person name="Lucas S."/>
            <person name="Lapidus A."/>
            <person name="Glavina Del Rio T."/>
            <person name="Nolan M."/>
            <person name="Tice H."/>
            <person name="Cheng J."/>
            <person name="Han C."/>
            <person name="Tapia R."/>
            <person name="Goodwin L."/>
            <person name="Pitluck S."/>
            <person name="Liolios K."/>
            <person name="Ivanova N."/>
            <person name="Mavromatis K."/>
            <person name="Mikhailova N."/>
            <person name="Ovchinnikova G."/>
            <person name="Pati A."/>
            <person name="Brambilla E."/>
            <person name="Chen A."/>
            <person name="Palaniappan K."/>
            <person name="Land M."/>
            <person name="Hauser L."/>
            <person name="Chang Y."/>
            <person name="Jeffries C."/>
            <person name="Rohde M."/>
            <person name="Sikorski J."/>
            <person name="Spring S."/>
            <person name="Goker M."/>
            <person name="Detter J."/>
            <person name="Woyke T."/>
            <person name="Bristow J."/>
            <person name="Eisen J."/>
            <person name="Markowitz V."/>
            <person name="Hugenholtz P."/>
            <person name="Kyrpides N."/>
            <person name="Klenk H."/>
        </authorList>
    </citation>
    <scope>NUCLEOTIDE SEQUENCE [LARGE SCALE GENOMIC DNA]</scope>
    <source>
        <strain evidence="2">DSM 12680 / TGB-C1</strain>
    </source>
</reference>